<dbReference type="PROSITE" id="PS50294">
    <property type="entry name" value="WD_REPEATS_REGION"/>
    <property type="match status" value="3"/>
</dbReference>
<dbReference type="PRINTS" id="PR00320">
    <property type="entry name" value="GPROTEINBRPT"/>
</dbReference>
<feature type="region of interest" description="Disordered" evidence="12">
    <location>
        <begin position="290"/>
        <end position="316"/>
    </location>
</feature>
<dbReference type="SMART" id="SM00320">
    <property type="entry name" value="WD40"/>
    <property type="match status" value="5"/>
</dbReference>
<dbReference type="EMBL" id="KN817526">
    <property type="protein sequence ID" value="KJA26736.1"/>
    <property type="molecule type" value="Genomic_DNA"/>
</dbReference>
<dbReference type="InterPro" id="IPR020472">
    <property type="entry name" value="WD40_PAC1"/>
</dbReference>
<evidence type="ECO:0008006" key="15">
    <source>
        <dbReference type="Google" id="ProtNLM"/>
    </source>
</evidence>
<keyword evidence="6" id="KW-0509">mRNA transport</keyword>
<sequence>MIQTGLIQNAHGDLVTDASYDFYGLRLATCSLDQRIKIWQLDENNTWNVEDDWKAHDAAVSRLSWAHPEFGSIIASSSFDRTVKIWEQTSISQADSQVNGAQHGSGGFNSRWVERAVLSDAKGTVRAVEFAPHHFGLKLATISTDNLLRVYECSEQPSLNTWTLNDELDIQSMALGPSPGHVSRAHTMALATPTQTNATLEGANASLVTAALLQQTATNAPAPGRPGNREADGGWCISWCKDKYWGEVIVAGCGTTGIIKIIQLNSRRSATLLTLSSASNTAYNSVNSAVNSSNAAPADTADARSSSTSTNANSSSSAITSVSWAPSCGRSYHLIATGGRDGHVRIWKVKPGSEDADIENAGDSDGEDAKWTAIAVADFEQHKSAVGRVEWNITGTILSSAGNDGRVRLWKATSGSVWRPAGSVCVEQSEEPSQPESKDVEMDT</sequence>
<name>A0A0D2PDX3_HYPSF</name>
<evidence type="ECO:0000256" key="6">
    <source>
        <dbReference type="ARBA" id="ARBA00022816"/>
    </source>
</evidence>
<dbReference type="OrthoDB" id="5566198at2759"/>
<dbReference type="PANTHER" id="PTHR11024:SF3">
    <property type="entry name" value="NUCLEOPORIN SEH1"/>
    <property type="match status" value="1"/>
</dbReference>
<dbReference type="InterPro" id="IPR015943">
    <property type="entry name" value="WD40/YVTN_repeat-like_dom_sf"/>
</dbReference>
<comment type="subcellular location">
    <subcellularLocation>
        <location evidence="1">Nucleus</location>
        <location evidence="1">Nuclear pore complex</location>
    </subcellularLocation>
</comment>
<evidence type="ECO:0000256" key="3">
    <source>
        <dbReference type="ARBA" id="ARBA00022448"/>
    </source>
</evidence>
<evidence type="ECO:0000256" key="11">
    <source>
        <dbReference type="PROSITE-ProRule" id="PRU00221"/>
    </source>
</evidence>
<keyword evidence="7" id="KW-0653">Protein transport</keyword>
<evidence type="ECO:0000313" key="13">
    <source>
        <dbReference type="EMBL" id="KJA26736.1"/>
    </source>
</evidence>
<feature type="region of interest" description="Disordered" evidence="12">
    <location>
        <begin position="421"/>
        <end position="444"/>
    </location>
</feature>
<dbReference type="GO" id="GO:1904263">
    <property type="term" value="P:positive regulation of TORC1 signaling"/>
    <property type="evidence" value="ECO:0007669"/>
    <property type="project" value="TreeGrafter"/>
</dbReference>
<gene>
    <name evidence="13" type="ORF">HYPSUDRAFT_180251</name>
</gene>
<keyword evidence="3" id="KW-0813">Transport</keyword>
<evidence type="ECO:0000256" key="9">
    <source>
        <dbReference type="ARBA" id="ARBA00023132"/>
    </source>
</evidence>
<evidence type="ECO:0000313" key="14">
    <source>
        <dbReference type="Proteomes" id="UP000054270"/>
    </source>
</evidence>
<dbReference type="SUPFAM" id="SSF50978">
    <property type="entry name" value="WD40 repeat-like"/>
    <property type="match status" value="1"/>
</dbReference>
<reference evidence="14" key="1">
    <citation type="submission" date="2014-04" db="EMBL/GenBank/DDBJ databases">
        <title>Evolutionary Origins and Diversification of the Mycorrhizal Mutualists.</title>
        <authorList>
            <consortium name="DOE Joint Genome Institute"/>
            <consortium name="Mycorrhizal Genomics Consortium"/>
            <person name="Kohler A."/>
            <person name="Kuo A."/>
            <person name="Nagy L.G."/>
            <person name="Floudas D."/>
            <person name="Copeland A."/>
            <person name="Barry K.W."/>
            <person name="Cichocki N."/>
            <person name="Veneault-Fourrey C."/>
            <person name="LaButti K."/>
            <person name="Lindquist E.A."/>
            <person name="Lipzen A."/>
            <person name="Lundell T."/>
            <person name="Morin E."/>
            <person name="Murat C."/>
            <person name="Riley R."/>
            <person name="Ohm R."/>
            <person name="Sun H."/>
            <person name="Tunlid A."/>
            <person name="Henrissat B."/>
            <person name="Grigoriev I.V."/>
            <person name="Hibbett D.S."/>
            <person name="Martin F."/>
        </authorList>
    </citation>
    <scope>NUCLEOTIDE SEQUENCE [LARGE SCALE GENOMIC DNA]</scope>
    <source>
        <strain evidence="14">FD-334 SS-4</strain>
    </source>
</reference>
<protein>
    <recommendedName>
        <fullName evidence="15">Anaphase-promoting complex subunit 4 WD40 domain-containing protein</fullName>
    </recommendedName>
</protein>
<dbReference type="Gene3D" id="2.130.10.10">
    <property type="entry name" value="YVTN repeat-like/Quinoprotein amine dehydrogenase"/>
    <property type="match status" value="2"/>
</dbReference>
<evidence type="ECO:0000256" key="2">
    <source>
        <dbReference type="ARBA" id="ARBA00010102"/>
    </source>
</evidence>
<organism evidence="13 14">
    <name type="scientific">Hypholoma sublateritium (strain FD-334 SS-4)</name>
    <dbReference type="NCBI Taxonomy" id="945553"/>
    <lineage>
        <taxon>Eukaryota</taxon>
        <taxon>Fungi</taxon>
        <taxon>Dikarya</taxon>
        <taxon>Basidiomycota</taxon>
        <taxon>Agaricomycotina</taxon>
        <taxon>Agaricomycetes</taxon>
        <taxon>Agaricomycetidae</taxon>
        <taxon>Agaricales</taxon>
        <taxon>Agaricineae</taxon>
        <taxon>Strophariaceae</taxon>
        <taxon>Hypholoma</taxon>
    </lineage>
</organism>
<dbReference type="GO" id="GO:0034198">
    <property type="term" value="P:cellular response to amino acid starvation"/>
    <property type="evidence" value="ECO:0007669"/>
    <property type="project" value="TreeGrafter"/>
</dbReference>
<keyword evidence="10" id="KW-0539">Nucleus</keyword>
<dbReference type="InterPro" id="IPR037363">
    <property type="entry name" value="Sec13/Seh1_fam"/>
</dbReference>
<accession>A0A0D2PDX3</accession>
<proteinExistence type="inferred from homology"/>
<dbReference type="Proteomes" id="UP000054270">
    <property type="component" value="Unassembled WGS sequence"/>
</dbReference>
<evidence type="ECO:0000256" key="4">
    <source>
        <dbReference type="ARBA" id="ARBA00022574"/>
    </source>
</evidence>
<evidence type="ECO:0000256" key="7">
    <source>
        <dbReference type="ARBA" id="ARBA00022927"/>
    </source>
</evidence>
<dbReference type="GO" id="GO:0051028">
    <property type="term" value="P:mRNA transport"/>
    <property type="evidence" value="ECO:0007669"/>
    <property type="project" value="UniProtKB-KW"/>
</dbReference>
<keyword evidence="9" id="KW-0906">Nuclear pore complex</keyword>
<keyword evidence="8" id="KW-0811">Translocation</keyword>
<evidence type="ECO:0000256" key="12">
    <source>
        <dbReference type="SAM" id="MobiDB-lite"/>
    </source>
</evidence>
<keyword evidence="14" id="KW-1185">Reference proteome</keyword>
<dbReference type="OMA" id="WFRLWAE"/>
<dbReference type="GO" id="GO:0015031">
    <property type="term" value="P:protein transport"/>
    <property type="evidence" value="ECO:0007669"/>
    <property type="project" value="UniProtKB-KW"/>
</dbReference>
<evidence type="ECO:0000256" key="8">
    <source>
        <dbReference type="ARBA" id="ARBA00023010"/>
    </source>
</evidence>
<evidence type="ECO:0000256" key="10">
    <source>
        <dbReference type="ARBA" id="ARBA00023242"/>
    </source>
</evidence>
<feature type="repeat" description="WD" evidence="11">
    <location>
        <begin position="53"/>
        <end position="96"/>
    </location>
</feature>
<comment type="similarity">
    <text evidence="2">Belongs to the WD repeat SEC13 family.</text>
</comment>
<dbReference type="InterPro" id="IPR001680">
    <property type="entry name" value="WD40_rpt"/>
</dbReference>
<dbReference type="STRING" id="945553.A0A0D2PDX3"/>
<feature type="repeat" description="WD" evidence="11">
    <location>
        <begin position="312"/>
        <end position="357"/>
    </location>
</feature>
<dbReference type="GO" id="GO:0031080">
    <property type="term" value="C:nuclear pore outer ring"/>
    <property type="evidence" value="ECO:0007669"/>
    <property type="project" value="TreeGrafter"/>
</dbReference>
<feature type="repeat" description="WD" evidence="11">
    <location>
        <begin position="8"/>
        <end position="49"/>
    </location>
</feature>
<dbReference type="Pfam" id="PF00400">
    <property type="entry name" value="WD40"/>
    <property type="match status" value="4"/>
</dbReference>
<dbReference type="PROSITE" id="PS50082">
    <property type="entry name" value="WD_REPEATS_2"/>
    <property type="match status" value="4"/>
</dbReference>
<keyword evidence="4 11" id="KW-0853">WD repeat</keyword>
<dbReference type="GO" id="GO:0035859">
    <property type="term" value="C:Seh1-associated complex"/>
    <property type="evidence" value="ECO:0007669"/>
    <property type="project" value="TreeGrafter"/>
</dbReference>
<dbReference type="AlphaFoldDB" id="A0A0D2PDX3"/>
<keyword evidence="5" id="KW-0677">Repeat</keyword>
<dbReference type="InterPro" id="IPR036322">
    <property type="entry name" value="WD40_repeat_dom_sf"/>
</dbReference>
<evidence type="ECO:0000256" key="5">
    <source>
        <dbReference type="ARBA" id="ARBA00022737"/>
    </source>
</evidence>
<dbReference type="GO" id="GO:0005198">
    <property type="term" value="F:structural molecule activity"/>
    <property type="evidence" value="ECO:0007669"/>
    <property type="project" value="InterPro"/>
</dbReference>
<evidence type="ECO:0000256" key="1">
    <source>
        <dbReference type="ARBA" id="ARBA00004567"/>
    </source>
</evidence>
<dbReference type="PANTHER" id="PTHR11024">
    <property type="entry name" value="NUCLEAR PORE COMPLEX PROTEIN SEC13 / SEH1 FAMILY MEMBER"/>
    <property type="match status" value="1"/>
</dbReference>
<feature type="repeat" description="WD" evidence="11">
    <location>
        <begin position="379"/>
        <end position="420"/>
    </location>
</feature>